<evidence type="ECO:0000256" key="6">
    <source>
        <dbReference type="SAM" id="MobiDB-lite"/>
    </source>
</evidence>
<comment type="caution">
    <text evidence="9">The sequence shown here is derived from an EMBL/GenBank/DDBJ whole genome shotgun (WGS) entry which is preliminary data.</text>
</comment>
<feature type="transmembrane region" description="Helical" evidence="7">
    <location>
        <begin position="114"/>
        <end position="132"/>
    </location>
</feature>
<keyword evidence="10" id="KW-1185">Reference proteome</keyword>
<dbReference type="Pfam" id="PF07690">
    <property type="entry name" value="MFS_1"/>
    <property type="match status" value="1"/>
</dbReference>
<feature type="compositionally biased region" description="Basic and acidic residues" evidence="6">
    <location>
        <begin position="20"/>
        <end position="35"/>
    </location>
</feature>
<keyword evidence="3 7" id="KW-0812">Transmembrane</keyword>
<gene>
    <name evidence="9" type="ORF">BP5796_04526</name>
</gene>
<sequence>MAKYPSIGEAEAKSGSLESTSHELDHDLSHDDSEEDLRARRKADLSVLPLLCLGFFVFQVDRMNLASALTSGYKSDIGIDQGSINLGNQIMFLGIVVLEIPSNMILQRLGPRKYLSLQVLVFGFIATLQILIRNRTGFLVSRAFLGLAEAGYIPGAIYTLSTWYRRRELAKRVAVFFFGMFGGNALSPVLASGILKLDGKGGLAGWKWIFLLEGLFTIFVSILLLLFLPGSPEYPEPLLINGFVRISKAEARALQQRITADNPDGTFYPQHLRIKPKKVWQTICHWQRWPTFLATSLIFSTWSPLTTYTPTLIVSFGFDRTAANALASVGGLIALLVIFIFAYISDRSNKRGLTVAAAVSCYLITLIVARTTQPHTVGRWAKFGLWTAVNGFAVGYHPVHNTWLQLNSADPIERSISIAMWVMSANMGMMYGTQYFRADDLPLYSRGLSTMIGLVSAGLCLVFLQRAIYVVYNRRLANTFRNQASCIYTL</sequence>
<accession>A0A3D8S9L5</accession>
<dbReference type="Gene3D" id="1.20.1250.20">
    <property type="entry name" value="MFS general substrate transporter like domains"/>
    <property type="match status" value="2"/>
</dbReference>
<feature type="transmembrane region" description="Helical" evidence="7">
    <location>
        <begin position="286"/>
        <end position="305"/>
    </location>
</feature>
<feature type="transmembrane region" description="Helical" evidence="7">
    <location>
        <begin position="448"/>
        <end position="472"/>
    </location>
</feature>
<protein>
    <recommendedName>
        <fullName evidence="8">Major facilitator superfamily (MFS) profile domain-containing protein</fullName>
    </recommendedName>
</protein>
<organism evidence="9 10">
    <name type="scientific">Coleophoma crateriformis</name>
    <dbReference type="NCBI Taxonomy" id="565419"/>
    <lineage>
        <taxon>Eukaryota</taxon>
        <taxon>Fungi</taxon>
        <taxon>Dikarya</taxon>
        <taxon>Ascomycota</taxon>
        <taxon>Pezizomycotina</taxon>
        <taxon>Leotiomycetes</taxon>
        <taxon>Helotiales</taxon>
        <taxon>Dermateaceae</taxon>
        <taxon>Coleophoma</taxon>
    </lineage>
</organism>
<keyword evidence="2" id="KW-0813">Transport</keyword>
<dbReference type="PANTHER" id="PTHR43791">
    <property type="entry name" value="PERMEASE-RELATED"/>
    <property type="match status" value="1"/>
</dbReference>
<feature type="transmembrane region" description="Helical" evidence="7">
    <location>
        <begin position="383"/>
        <end position="404"/>
    </location>
</feature>
<dbReference type="InterPro" id="IPR036259">
    <property type="entry name" value="MFS_trans_sf"/>
</dbReference>
<comment type="subcellular location">
    <subcellularLocation>
        <location evidence="1">Membrane</location>
        <topology evidence="1">Multi-pass membrane protein</topology>
    </subcellularLocation>
</comment>
<dbReference type="AlphaFoldDB" id="A0A3D8S9L5"/>
<evidence type="ECO:0000256" key="1">
    <source>
        <dbReference type="ARBA" id="ARBA00004141"/>
    </source>
</evidence>
<evidence type="ECO:0000259" key="8">
    <source>
        <dbReference type="PROSITE" id="PS50850"/>
    </source>
</evidence>
<evidence type="ECO:0000313" key="9">
    <source>
        <dbReference type="EMBL" id="RDW83035.1"/>
    </source>
</evidence>
<feature type="domain" description="Major facilitator superfamily (MFS) profile" evidence="8">
    <location>
        <begin position="47"/>
        <end position="490"/>
    </location>
</feature>
<dbReference type="PROSITE" id="PS50850">
    <property type="entry name" value="MFS"/>
    <property type="match status" value="1"/>
</dbReference>
<dbReference type="GO" id="GO:0022857">
    <property type="term" value="F:transmembrane transporter activity"/>
    <property type="evidence" value="ECO:0007669"/>
    <property type="project" value="InterPro"/>
</dbReference>
<dbReference type="GO" id="GO:0016020">
    <property type="term" value="C:membrane"/>
    <property type="evidence" value="ECO:0007669"/>
    <property type="project" value="UniProtKB-SubCell"/>
</dbReference>
<keyword evidence="5 7" id="KW-0472">Membrane</keyword>
<dbReference type="InterPro" id="IPR020846">
    <property type="entry name" value="MFS_dom"/>
</dbReference>
<evidence type="ECO:0000256" key="7">
    <source>
        <dbReference type="SAM" id="Phobius"/>
    </source>
</evidence>
<dbReference type="SUPFAM" id="SSF103473">
    <property type="entry name" value="MFS general substrate transporter"/>
    <property type="match status" value="1"/>
</dbReference>
<evidence type="ECO:0000256" key="4">
    <source>
        <dbReference type="ARBA" id="ARBA00022989"/>
    </source>
</evidence>
<dbReference type="OrthoDB" id="2985014at2759"/>
<proteinExistence type="predicted"/>
<evidence type="ECO:0000256" key="2">
    <source>
        <dbReference type="ARBA" id="ARBA00022448"/>
    </source>
</evidence>
<feature type="transmembrane region" description="Helical" evidence="7">
    <location>
        <begin position="206"/>
        <end position="228"/>
    </location>
</feature>
<evidence type="ECO:0000313" key="10">
    <source>
        <dbReference type="Proteomes" id="UP000256328"/>
    </source>
</evidence>
<feature type="transmembrane region" description="Helical" evidence="7">
    <location>
        <begin position="416"/>
        <end position="436"/>
    </location>
</feature>
<feature type="transmembrane region" description="Helical" evidence="7">
    <location>
        <begin position="138"/>
        <end position="161"/>
    </location>
</feature>
<feature type="transmembrane region" description="Helical" evidence="7">
    <location>
        <begin position="325"/>
        <end position="345"/>
    </location>
</feature>
<keyword evidence="4 7" id="KW-1133">Transmembrane helix</keyword>
<dbReference type="Proteomes" id="UP000256328">
    <property type="component" value="Unassembled WGS sequence"/>
</dbReference>
<dbReference type="InterPro" id="IPR011701">
    <property type="entry name" value="MFS"/>
</dbReference>
<dbReference type="EMBL" id="PDLN01000006">
    <property type="protein sequence ID" value="RDW83035.1"/>
    <property type="molecule type" value="Genomic_DNA"/>
</dbReference>
<name>A0A3D8S9L5_9HELO</name>
<feature type="region of interest" description="Disordered" evidence="6">
    <location>
        <begin position="1"/>
        <end position="35"/>
    </location>
</feature>
<feature type="transmembrane region" description="Helical" evidence="7">
    <location>
        <begin position="173"/>
        <end position="194"/>
    </location>
</feature>
<dbReference type="PANTHER" id="PTHR43791:SF32">
    <property type="entry name" value="MAJOR FACILITATOR SUPERFAMILY (MFS) PROFILE DOMAIN-CONTAINING PROTEIN"/>
    <property type="match status" value="1"/>
</dbReference>
<evidence type="ECO:0000256" key="5">
    <source>
        <dbReference type="ARBA" id="ARBA00023136"/>
    </source>
</evidence>
<reference evidence="9 10" key="1">
    <citation type="journal article" date="2018" name="IMA Fungus">
        <title>IMA Genome-F 9: Draft genome sequence of Annulohypoxylon stygium, Aspergillus mulundensis, Berkeleyomyces basicola (syn. Thielaviopsis basicola), Ceratocystis smalleyi, two Cercospora beticola strains, Coleophoma cylindrospora, Fusarium fracticaudum, Phialophora cf. hyalina, and Morchella septimelata.</title>
        <authorList>
            <person name="Wingfield B.D."/>
            <person name="Bills G.F."/>
            <person name="Dong Y."/>
            <person name="Huang W."/>
            <person name="Nel W.J."/>
            <person name="Swalarsk-Parry B.S."/>
            <person name="Vaghefi N."/>
            <person name="Wilken P.M."/>
            <person name="An Z."/>
            <person name="de Beer Z.W."/>
            <person name="De Vos L."/>
            <person name="Chen L."/>
            <person name="Duong T.A."/>
            <person name="Gao Y."/>
            <person name="Hammerbacher A."/>
            <person name="Kikkert J.R."/>
            <person name="Li Y."/>
            <person name="Li H."/>
            <person name="Li K."/>
            <person name="Li Q."/>
            <person name="Liu X."/>
            <person name="Ma X."/>
            <person name="Naidoo K."/>
            <person name="Pethybridge S.J."/>
            <person name="Sun J."/>
            <person name="Steenkamp E.T."/>
            <person name="van der Nest M.A."/>
            <person name="van Wyk S."/>
            <person name="Wingfield M.J."/>
            <person name="Xiong C."/>
            <person name="Yue Q."/>
            <person name="Zhang X."/>
        </authorList>
    </citation>
    <scope>NUCLEOTIDE SEQUENCE [LARGE SCALE GENOMIC DNA]</scope>
    <source>
        <strain evidence="9 10">BP5796</strain>
    </source>
</reference>
<evidence type="ECO:0000256" key="3">
    <source>
        <dbReference type="ARBA" id="ARBA00022692"/>
    </source>
</evidence>
<feature type="transmembrane region" description="Helical" evidence="7">
    <location>
        <begin position="352"/>
        <end position="371"/>
    </location>
</feature>